<sequence length="187" mass="21366">MIRRLRNPLRPLRRFWRREDGTSTVEFALMVPVFLTVFMMSFETGLLMLRQTMLERALDITMREVRLGRLNLSGDAESIHDAMKDLICQNGVMLDNCNDTLRLAMTPVDMTTWDLPTSGIICQDRDEPSAPVTEVSTDPQARRNMMLVRACMRAESMFPGTALAAGLRYDDYDDYALVSVSFFVNEP</sequence>
<gene>
    <name evidence="3" type="ORF">V6590_15130</name>
</gene>
<reference evidence="3" key="1">
    <citation type="submission" date="2024-02" db="EMBL/GenBank/DDBJ databases">
        <title>Genome sequences of strain Gemmobacter sp. JM10B15.</title>
        <authorList>
            <person name="Zhang M."/>
        </authorList>
    </citation>
    <scope>NUCLEOTIDE SEQUENCE</scope>
    <source>
        <strain evidence="3">JM10B15</strain>
    </source>
</reference>
<accession>A0ABU8BXR4</accession>
<proteinExistence type="predicted"/>
<dbReference type="Proteomes" id="UP001431963">
    <property type="component" value="Unassembled WGS sequence"/>
</dbReference>
<keyword evidence="1" id="KW-0812">Transmembrane</keyword>
<dbReference type="InterPro" id="IPR012495">
    <property type="entry name" value="TadE-like_dom"/>
</dbReference>
<protein>
    <submittedName>
        <fullName evidence="3">TadE/TadG family type IV pilus assembly protein</fullName>
    </submittedName>
</protein>
<keyword evidence="4" id="KW-1185">Reference proteome</keyword>
<dbReference type="Pfam" id="PF07811">
    <property type="entry name" value="TadE"/>
    <property type="match status" value="1"/>
</dbReference>
<comment type="caution">
    <text evidence="3">The sequence shown here is derived from an EMBL/GenBank/DDBJ whole genome shotgun (WGS) entry which is preliminary data.</text>
</comment>
<evidence type="ECO:0000313" key="3">
    <source>
        <dbReference type="EMBL" id="MEH7829487.1"/>
    </source>
</evidence>
<evidence type="ECO:0000256" key="1">
    <source>
        <dbReference type="SAM" id="Phobius"/>
    </source>
</evidence>
<keyword evidence="1" id="KW-0472">Membrane</keyword>
<keyword evidence="1" id="KW-1133">Transmembrane helix</keyword>
<evidence type="ECO:0000259" key="2">
    <source>
        <dbReference type="Pfam" id="PF07811"/>
    </source>
</evidence>
<dbReference type="RefSeq" id="WP_335424517.1">
    <property type="nucleotide sequence ID" value="NZ_JBALHR010000010.1"/>
</dbReference>
<feature type="transmembrane region" description="Helical" evidence="1">
    <location>
        <begin position="21"/>
        <end position="42"/>
    </location>
</feature>
<feature type="domain" description="TadE-like" evidence="2">
    <location>
        <begin position="21"/>
        <end position="59"/>
    </location>
</feature>
<dbReference type="EMBL" id="JBALHR010000010">
    <property type="protein sequence ID" value="MEH7829487.1"/>
    <property type="molecule type" value="Genomic_DNA"/>
</dbReference>
<name>A0ABU8BXR4_9RHOB</name>
<organism evidence="3 4">
    <name type="scientific">Gemmobacter denitrificans</name>
    <dbReference type="NCBI Taxonomy" id="3123040"/>
    <lineage>
        <taxon>Bacteria</taxon>
        <taxon>Pseudomonadati</taxon>
        <taxon>Pseudomonadota</taxon>
        <taxon>Alphaproteobacteria</taxon>
        <taxon>Rhodobacterales</taxon>
        <taxon>Paracoccaceae</taxon>
        <taxon>Gemmobacter</taxon>
    </lineage>
</organism>
<evidence type="ECO:0000313" key="4">
    <source>
        <dbReference type="Proteomes" id="UP001431963"/>
    </source>
</evidence>